<reference evidence="1 2" key="1">
    <citation type="submission" date="2018-02" db="EMBL/GenBank/DDBJ databases">
        <title>Draft genome of wild Prunus yedoensis var. nudiflora.</title>
        <authorList>
            <person name="Baek S."/>
            <person name="Kim J.-H."/>
            <person name="Choi K."/>
            <person name="Kim G.-B."/>
            <person name="Cho A."/>
            <person name="Jang H."/>
            <person name="Shin C.-H."/>
            <person name="Yu H.-J."/>
            <person name="Mun J.-H."/>
        </authorList>
    </citation>
    <scope>NUCLEOTIDE SEQUENCE [LARGE SCALE GENOMIC DNA]</scope>
    <source>
        <strain evidence="2">cv. Jeju island</strain>
        <tissue evidence="1">Leaf</tissue>
    </source>
</reference>
<sequence>MYGSSRLVYCGLTVRSFRLPRTRSWIHRVIGGMQISVELAPIGLDCNLSEKVRLEMLIRCPLEGRIIGLKRI</sequence>
<dbReference type="Proteomes" id="UP000250321">
    <property type="component" value="Unassembled WGS sequence"/>
</dbReference>
<evidence type="ECO:0000313" key="1">
    <source>
        <dbReference type="EMBL" id="PQM42015.1"/>
    </source>
</evidence>
<comment type="caution">
    <text evidence="1">The sequence shown here is derived from an EMBL/GenBank/DDBJ whole genome shotgun (WGS) entry which is preliminary data.</text>
</comment>
<accession>A0A314UWU4</accession>
<dbReference type="EMBL" id="PJQY01002880">
    <property type="protein sequence ID" value="PQM42015.1"/>
    <property type="molecule type" value="Genomic_DNA"/>
</dbReference>
<protein>
    <submittedName>
        <fullName evidence="1">Uncharacterized protein</fullName>
    </submittedName>
</protein>
<evidence type="ECO:0000313" key="2">
    <source>
        <dbReference type="Proteomes" id="UP000250321"/>
    </source>
</evidence>
<dbReference type="AlphaFoldDB" id="A0A314UWU4"/>
<proteinExistence type="predicted"/>
<keyword evidence="2" id="KW-1185">Reference proteome</keyword>
<organism evidence="1 2">
    <name type="scientific">Prunus yedoensis var. nudiflora</name>
    <dbReference type="NCBI Taxonomy" id="2094558"/>
    <lineage>
        <taxon>Eukaryota</taxon>
        <taxon>Viridiplantae</taxon>
        <taxon>Streptophyta</taxon>
        <taxon>Embryophyta</taxon>
        <taxon>Tracheophyta</taxon>
        <taxon>Spermatophyta</taxon>
        <taxon>Magnoliopsida</taxon>
        <taxon>eudicotyledons</taxon>
        <taxon>Gunneridae</taxon>
        <taxon>Pentapetalae</taxon>
        <taxon>rosids</taxon>
        <taxon>fabids</taxon>
        <taxon>Rosales</taxon>
        <taxon>Rosaceae</taxon>
        <taxon>Amygdaloideae</taxon>
        <taxon>Amygdaleae</taxon>
        <taxon>Prunus</taxon>
    </lineage>
</organism>
<name>A0A314UWU4_PRUYE</name>
<gene>
    <name evidence="1" type="ORF">Pyn_25590</name>
</gene>